<feature type="compositionally biased region" description="Basic and acidic residues" evidence="1">
    <location>
        <begin position="427"/>
        <end position="468"/>
    </location>
</feature>
<dbReference type="AlphaFoldDB" id="A0A4Z1G744"/>
<name>A0A4Z1G744_9HELO</name>
<comment type="caution">
    <text evidence="2">The sequence shown here is derived from an EMBL/GenBank/DDBJ whole genome shotgun (WGS) entry which is preliminary data.</text>
</comment>
<protein>
    <submittedName>
        <fullName evidence="2">Uncharacterized protein</fullName>
    </submittedName>
</protein>
<feature type="compositionally biased region" description="Basic and acidic residues" evidence="1">
    <location>
        <begin position="85"/>
        <end position="98"/>
    </location>
</feature>
<gene>
    <name evidence="2" type="ORF">BPAE_0009g00790</name>
</gene>
<feature type="compositionally biased region" description="Basic and acidic residues" evidence="1">
    <location>
        <begin position="316"/>
        <end position="420"/>
    </location>
</feature>
<sequence>MCVTHIYTDCYPKRTVEFHQTIVCPNAKDGISCAAHITNEHPPRTLESNDDLSSKEYLDQGLKVPLTPKPSPHKSTTTSTYRYSPGDKKDKSPGREPRLSLVRKQSALISALTPRRKHPKERIVIVDAPDSPEGSKTLSKYAPDSPATEEFYSKNLLVDDRSTPRRSPNGSLNPVRTVIVEHHRDQRDHSKERGRSLKELPIILAPEPPSRSPSREKALVDMRIRREEEERERERQREYEREREKSFELVHEARREQEREREEMRKVAEELERERIRKEKIEDERRREVEYQKFLRGRELEQERERDKEIERKRARDREEELLRERERARSSDRKREEESARERERRRRDDEIRRANEHEQKRREDQHRREREREKALDDKEREERMRKAEKSERKAADDARRLAEQVKAFAKEDDEIRRRPSVPSRGKEVERGIDRRDDAARWKKEDDDMYARLRERQARDDRHTSELGRGASFSGRDDGDREVLDRLKERQKGPEEGYMPKRRTTIGGGSGRRRGDERIIWDDGEGGRGGRW</sequence>
<feature type="compositionally biased region" description="Basic and acidic residues" evidence="1">
    <location>
        <begin position="477"/>
        <end position="501"/>
    </location>
</feature>
<evidence type="ECO:0000313" key="2">
    <source>
        <dbReference type="EMBL" id="TGO29981.1"/>
    </source>
</evidence>
<dbReference type="EMBL" id="PQXI01000009">
    <property type="protein sequence ID" value="TGO29981.1"/>
    <property type="molecule type" value="Genomic_DNA"/>
</dbReference>
<keyword evidence="3" id="KW-1185">Reference proteome</keyword>
<evidence type="ECO:0000256" key="1">
    <source>
        <dbReference type="SAM" id="MobiDB-lite"/>
    </source>
</evidence>
<feature type="region of interest" description="Disordered" evidence="1">
    <location>
        <begin position="316"/>
        <end position="534"/>
    </location>
</feature>
<organism evidence="2 3">
    <name type="scientific">Botrytis paeoniae</name>
    <dbReference type="NCBI Taxonomy" id="278948"/>
    <lineage>
        <taxon>Eukaryota</taxon>
        <taxon>Fungi</taxon>
        <taxon>Dikarya</taxon>
        <taxon>Ascomycota</taxon>
        <taxon>Pezizomycotina</taxon>
        <taxon>Leotiomycetes</taxon>
        <taxon>Helotiales</taxon>
        <taxon>Sclerotiniaceae</taxon>
        <taxon>Botrytis</taxon>
    </lineage>
</organism>
<feature type="compositionally biased region" description="Basic and acidic residues" evidence="1">
    <location>
        <begin position="213"/>
        <end position="269"/>
    </location>
</feature>
<feature type="compositionally biased region" description="Basic and acidic residues" evidence="1">
    <location>
        <begin position="179"/>
        <end position="198"/>
    </location>
</feature>
<accession>A0A4Z1G744</accession>
<reference evidence="2 3" key="1">
    <citation type="submission" date="2017-12" db="EMBL/GenBank/DDBJ databases">
        <title>Comparative genomics of Botrytis spp.</title>
        <authorList>
            <person name="Valero-Jimenez C.A."/>
            <person name="Tapia P."/>
            <person name="Veloso J."/>
            <person name="Silva-Moreno E."/>
            <person name="Staats M."/>
            <person name="Valdes J.H."/>
            <person name="Van Kan J.A.L."/>
        </authorList>
    </citation>
    <scope>NUCLEOTIDE SEQUENCE [LARGE SCALE GENOMIC DNA]</scope>
    <source>
        <strain evidence="2 3">Bp0003</strain>
    </source>
</reference>
<feature type="compositionally biased region" description="Polar residues" evidence="1">
    <location>
        <begin position="165"/>
        <end position="174"/>
    </location>
</feature>
<feature type="compositionally biased region" description="Basic and acidic residues" evidence="1">
    <location>
        <begin position="515"/>
        <end position="534"/>
    </location>
</feature>
<evidence type="ECO:0000313" key="3">
    <source>
        <dbReference type="Proteomes" id="UP000297910"/>
    </source>
</evidence>
<feature type="region of interest" description="Disordered" evidence="1">
    <location>
        <begin position="62"/>
        <end position="269"/>
    </location>
</feature>
<proteinExistence type="predicted"/>
<dbReference type="Proteomes" id="UP000297910">
    <property type="component" value="Unassembled WGS sequence"/>
</dbReference>